<proteinExistence type="predicted"/>
<name>A0A0L0D5R4_THETB</name>
<sequence length="288" mass="29544">MHDGEGNGLATTYLAAHSGRAELSLPSVPNGHVVRPKQTLDASAVINTEARNAFHETDATAEKVVASLAGSVVTPSQYVYSAAGKAAIARSGIRPPSGSDGDAGLDRLIHQLTEDDENGVVGYFSRTAPIEDGRLGGSLSAYAAAANAWEASVTEATAGKALGFGRSAKEVEAQISELKRLSTRPILKAGRPTMLSTYDVTFNKDDAISDAIDAALTARLAARARNAASFVAPPAAASAPAGTGGSHAPAASTKPQLNDLVRDSMVRGALAEEYGERVADAALPLPRA</sequence>
<keyword evidence="3" id="KW-1185">Reference proteome</keyword>
<gene>
    <name evidence="2" type="ORF">AMSG_03921</name>
</gene>
<evidence type="ECO:0000313" key="3">
    <source>
        <dbReference type="Proteomes" id="UP000054408"/>
    </source>
</evidence>
<dbReference type="Proteomes" id="UP000054408">
    <property type="component" value="Unassembled WGS sequence"/>
</dbReference>
<evidence type="ECO:0000313" key="2">
    <source>
        <dbReference type="EMBL" id="KNC47689.1"/>
    </source>
</evidence>
<protein>
    <submittedName>
        <fullName evidence="2">Uncharacterized protein</fullName>
    </submittedName>
</protein>
<organism evidence="2 3">
    <name type="scientific">Thecamonas trahens ATCC 50062</name>
    <dbReference type="NCBI Taxonomy" id="461836"/>
    <lineage>
        <taxon>Eukaryota</taxon>
        <taxon>Apusozoa</taxon>
        <taxon>Apusomonadida</taxon>
        <taxon>Apusomonadidae</taxon>
        <taxon>Thecamonas</taxon>
    </lineage>
</organism>
<feature type="region of interest" description="Disordered" evidence="1">
    <location>
        <begin position="235"/>
        <end position="259"/>
    </location>
</feature>
<dbReference type="RefSeq" id="XP_013759171.1">
    <property type="nucleotide sequence ID" value="XM_013903717.1"/>
</dbReference>
<dbReference type="GeneID" id="25563488"/>
<accession>A0A0L0D5R4</accession>
<feature type="compositionally biased region" description="Low complexity" evidence="1">
    <location>
        <begin position="235"/>
        <end position="252"/>
    </location>
</feature>
<reference evidence="2 3" key="1">
    <citation type="submission" date="2010-05" db="EMBL/GenBank/DDBJ databases">
        <title>The Genome Sequence of Thecamonas trahens ATCC 50062.</title>
        <authorList>
            <consortium name="The Broad Institute Genome Sequencing Platform"/>
            <person name="Russ C."/>
            <person name="Cuomo C."/>
            <person name="Shea T."/>
            <person name="Young S.K."/>
            <person name="Zeng Q."/>
            <person name="Koehrsen M."/>
            <person name="Haas B."/>
            <person name="Borodovsky M."/>
            <person name="Guigo R."/>
            <person name="Alvarado L."/>
            <person name="Berlin A."/>
            <person name="Bochicchio J."/>
            <person name="Borenstein D."/>
            <person name="Chapman S."/>
            <person name="Chen Z."/>
            <person name="Freedman E."/>
            <person name="Gellesch M."/>
            <person name="Goldberg J."/>
            <person name="Griggs A."/>
            <person name="Gujja S."/>
            <person name="Heilman E."/>
            <person name="Heiman D."/>
            <person name="Hepburn T."/>
            <person name="Howarth C."/>
            <person name="Jen D."/>
            <person name="Larson L."/>
            <person name="Mehta T."/>
            <person name="Park D."/>
            <person name="Pearson M."/>
            <person name="Roberts A."/>
            <person name="Saif S."/>
            <person name="Shenoy N."/>
            <person name="Sisk P."/>
            <person name="Stolte C."/>
            <person name="Sykes S."/>
            <person name="Thomson T."/>
            <person name="Walk T."/>
            <person name="White J."/>
            <person name="Yandava C."/>
            <person name="Burger G."/>
            <person name="Gray M.W."/>
            <person name="Holland P.W.H."/>
            <person name="King N."/>
            <person name="Lang F.B.F."/>
            <person name="Roger A.J."/>
            <person name="Ruiz-Trillo I."/>
            <person name="Lander E."/>
            <person name="Nusbaum C."/>
        </authorList>
    </citation>
    <scope>NUCLEOTIDE SEQUENCE [LARGE SCALE GENOMIC DNA]</scope>
    <source>
        <strain evidence="2 3">ATCC 50062</strain>
    </source>
</reference>
<dbReference type="EMBL" id="GL349448">
    <property type="protein sequence ID" value="KNC47689.1"/>
    <property type="molecule type" value="Genomic_DNA"/>
</dbReference>
<evidence type="ECO:0000256" key="1">
    <source>
        <dbReference type="SAM" id="MobiDB-lite"/>
    </source>
</evidence>
<dbReference type="AlphaFoldDB" id="A0A0L0D5R4"/>